<keyword evidence="2" id="KW-0378">Hydrolase</keyword>
<comment type="similarity">
    <text evidence="1">Belongs to the 'GDXG' lipolytic enzyme family.</text>
</comment>
<dbReference type="InterPro" id="IPR050300">
    <property type="entry name" value="GDXG_lipolytic_enzyme"/>
</dbReference>
<dbReference type="InterPro" id="IPR029058">
    <property type="entry name" value="AB_hydrolase_fold"/>
</dbReference>
<accession>M2N3U1</accession>
<feature type="domain" description="Alpha/beta hydrolase fold-3" evidence="3">
    <location>
        <begin position="79"/>
        <end position="284"/>
    </location>
</feature>
<dbReference type="KEGG" id="bcom:BAUCODRAFT_239045"/>
<dbReference type="RefSeq" id="XP_007679558.1">
    <property type="nucleotide sequence ID" value="XM_007681368.1"/>
</dbReference>
<dbReference type="HOGENOM" id="CLU_012494_13_1_1"/>
<dbReference type="AlphaFoldDB" id="M2N3U1"/>
<dbReference type="PANTHER" id="PTHR48081">
    <property type="entry name" value="AB HYDROLASE SUPERFAMILY PROTEIN C4A8.06C"/>
    <property type="match status" value="1"/>
</dbReference>
<dbReference type="PROSITE" id="PS01173">
    <property type="entry name" value="LIPASE_GDXG_HIS"/>
    <property type="match status" value="1"/>
</dbReference>
<reference evidence="4 5" key="1">
    <citation type="journal article" date="2012" name="PLoS Pathog.">
        <title>Diverse lifestyles and strategies of plant pathogenesis encoded in the genomes of eighteen Dothideomycetes fungi.</title>
        <authorList>
            <person name="Ohm R.A."/>
            <person name="Feau N."/>
            <person name="Henrissat B."/>
            <person name="Schoch C.L."/>
            <person name="Horwitz B.A."/>
            <person name="Barry K.W."/>
            <person name="Condon B.J."/>
            <person name="Copeland A.C."/>
            <person name="Dhillon B."/>
            <person name="Glaser F."/>
            <person name="Hesse C.N."/>
            <person name="Kosti I."/>
            <person name="LaButti K."/>
            <person name="Lindquist E.A."/>
            <person name="Lucas S."/>
            <person name="Salamov A.A."/>
            <person name="Bradshaw R.E."/>
            <person name="Ciuffetti L."/>
            <person name="Hamelin R.C."/>
            <person name="Kema G.H.J."/>
            <person name="Lawrence C."/>
            <person name="Scott J.A."/>
            <person name="Spatafora J.W."/>
            <person name="Turgeon B.G."/>
            <person name="de Wit P.J.G.M."/>
            <person name="Zhong S."/>
            <person name="Goodwin S.B."/>
            <person name="Grigoriev I.V."/>
        </authorList>
    </citation>
    <scope>NUCLEOTIDE SEQUENCE [LARGE SCALE GENOMIC DNA]</scope>
    <source>
        <strain evidence="4 5">UAMH 10762</strain>
    </source>
</reference>
<sequence>MTTMTPSKESGVLTDLFRRISAHSPTTENIYLERVLYDQVESVATEVPDTSYEDITLPGEHHRPAKWIMPLSASSKHAILFMHGGGYTFGSLTSHRKLAAHLAKACNTWALMVDYRLAPESPFPAAIDDCVNAYRWLLDQGFEGKHIVTAGDSCGGGLATSVPLKIARDGLPAPGAAVSLSPWYDTVGQTSESLKTNADNDVLNTVENMAKLRERYTKNGADPNDPLISALYAADNELSGLPPHWISAAGYDMLRSDSTRMANKLKQAGVEVILKVHDAQQHVFEFMAGRAPEADQSIDEIGKWVRGKIGS</sequence>
<gene>
    <name evidence="4" type="ORF">BAUCODRAFT_239045</name>
</gene>
<dbReference type="InterPro" id="IPR002168">
    <property type="entry name" value="Lipase_GDXG_HIS_AS"/>
</dbReference>
<evidence type="ECO:0000256" key="2">
    <source>
        <dbReference type="ARBA" id="ARBA00022801"/>
    </source>
</evidence>
<dbReference type="InterPro" id="IPR013094">
    <property type="entry name" value="AB_hydrolase_3"/>
</dbReference>
<dbReference type="OMA" id="WRFMDKL"/>
<dbReference type="Gene3D" id="3.40.50.1820">
    <property type="entry name" value="alpha/beta hydrolase"/>
    <property type="match status" value="1"/>
</dbReference>
<dbReference type="Proteomes" id="UP000011761">
    <property type="component" value="Unassembled WGS sequence"/>
</dbReference>
<proteinExistence type="inferred from homology"/>
<dbReference type="SUPFAM" id="SSF53474">
    <property type="entry name" value="alpha/beta-Hydrolases"/>
    <property type="match status" value="1"/>
</dbReference>
<dbReference type="GO" id="GO:0016787">
    <property type="term" value="F:hydrolase activity"/>
    <property type="evidence" value="ECO:0007669"/>
    <property type="project" value="UniProtKB-KW"/>
</dbReference>
<organism evidence="4 5">
    <name type="scientific">Baudoinia panamericana (strain UAMH 10762)</name>
    <name type="common">Angels' share fungus</name>
    <name type="synonym">Baudoinia compniacensis (strain UAMH 10762)</name>
    <dbReference type="NCBI Taxonomy" id="717646"/>
    <lineage>
        <taxon>Eukaryota</taxon>
        <taxon>Fungi</taxon>
        <taxon>Dikarya</taxon>
        <taxon>Ascomycota</taxon>
        <taxon>Pezizomycotina</taxon>
        <taxon>Dothideomycetes</taxon>
        <taxon>Dothideomycetidae</taxon>
        <taxon>Mycosphaerellales</taxon>
        <taxon>Teratosphaeriaceae</taxon>
        <taxon>Baudoinia</taxon>
    </lineage>
</organism>
<evidence type="ECO:0000256" key="1">
    <source>
        <dbReference type="ARBA" id="ARBA00010515"/>
    </source>
</evidence>
<evidence type="ECO:0000259" key="3">
    <source>
        <dbReference type="Pfam" id="PF07859"/>
    </source>
</evidence>
<evidence type="ECO:0000313" key="5">
    <source>
        <dbReference type="Proteomes" id="UP000011761"/>
    </source>
</evidence>
<dbReference type="OrthoDB" id="408631at2759"/>
<evidence type="ECO:0000313" key="4">
    <source>
        <dbReference type="EMBL" id="EMC93385.1"/>
    </source>
</evidence>
<dbReference type="Pfam" id="PF07859">
    <property type="entry name" value="Abhydrolase_3"/>
    <property type="match status" value="1"/>
</dbReference>
<name>M2N3U1_BAUPA</name>
<keyword evidence="5" id="KW-1185">Reference proteome</keyword>
<dbReference type="PANTHER" id="PTHR48081:SF8">
    <property type="entry name" value="ALPHA_BETA HYDROLASE FOLD-3 DOMAIN-CONTAINING PROTEIN-RELATED"/>
    <property type="match status" value="1"/>
</dbReference>
<dbReference type="GeneID" id="19110098"/>
<dbReference type="eggNOG" id="KOG1515">
    <property type="taxonomic scope" value="Eukaryota"/>
</dbReference>
<dbReference type="EMBL" id="KB445560">
    <property type="protein sequence ID" value="EMC93385.1"/>
    <property type="molecule type" value="Genomic_DNA"/>
</dbReference>
<protein>
    <recommendedName>
        <fullName evidence="3">Alpha/beta hydrolase fold-3 domain-containing protein</fullName>
    </recommendedName>
</protein>